<dbReference type="Pfam" id="PF17765">
    <property type="entry name" value="MLTR_LBD"/>
    <property type="match status" value="1"/>
</dbReference>
<dbReference type="CDD" id="cd00093">
    <property type="entry name" value="HTH_XRE"/>
    <property type="match status" value="1"/>
</dbReference>
<dbReference type="InterPro" id="IPR010982">
    <property type="entry name" value="Lambda_DNA-bd_dom_sf"/>
</dbReference>
<feature type="domain" description="HTH cro/C1-type" evidence="1">
    <location>
        <begin position="30"/>
        <end position="82"/>
    </location>
</feature>
<reference evidence="3" key="1">
    <citation type="journal article" date="2019" name="Int. J. Syst. Evol. Microbiol.">
        <title>The Global Catalogue of Microorganisms (GCM) 10K type strain sequencing project: providing services to taxonomists for standard genome sequencing and annotation.</title>
        <authorList>
            <consortium name="The Broad Institute Genomics Platform"/>
            <consortium name="The Broad Institute Genome Sequencing Center for Infectious Disease"/>
            <person name="Wu L."/>
            <person name="Ma J."/>
        </authorList>
    </citation>
    <scope>NUCLEOTIDE SEQUENCE [LARGE SCALE GENOMIC DNA]</scope>
    <source>
        <strain evidence="3">JCM 18304</strain>
    </source>
</reference>
<proteinExistence type="predicted"/>
<dbReference type="SUPFAM" id="SSF47413">
    <property type="entry name" value="lambda repressor-like DNA-binding domains"/>
    <property type="match status" value="1"/>
</dbReference>
<accession>A0ABP9S1H7</accession>
<sequence length="297" mass="32523">MDGRNAIGEFLRARRQLVRPEDVGIRAGGLRRVPGLRREEVAMLAGISSDYYLRLEQGRDRNPSVQVLEALARVLRLDADATAYLIGLAQSRSAQRPARAAAQTRQPAPERVPASVLQLIDGWTNNPAYVQNKVSDVLAVNALAAALSPNYAPGVNLLRAAFLDPSDRALRRDWDEATAEGVAGLRAQVGPDIDDPRLVELVGELSVRSERFRRLWARHDVQPKRGRTSHLRHPQVGDLELHSNKLVVSGTEGLILVVFHAEPGSRSAELLGILGSLTAPAAGPRRAEPDHYPLDER</sequence>
<dbReference type="SMART" id="SM00530">
    <property type="entry name" value="HTH_XRE"/>
    <property type="match status" value="1"/>
</dbReference>
<comment type="caution">
    <text evidence="2">The sequence shown here is derived from an EMBL/GenBank/DDBJ whole genome shotgun (WGS) entry which is preliminary data.</text>
</comment>
<evidence type="ECO:0000259" key="1">
    <source>
        <dbReference type="PROSITE" id="PS50943"/>
    </source>
</evidence>
<organism evidence="2 3">
    <name type="scientific">Rugosimonospora acidiphila</name>
    <dbReference type="NCBI Taxonomy" id="556531"/>
    <lineage>
        <taxon>Bacteria</taxon>
        <taxon>Bacillati</taxon>
        <taxon>Actinomycetota</taxon>
        <taxon>Actinomycetes</taxon>
        <taxon>Micromonosporales</taxon>
        <taxon>Micromonosporaceae</taxon>
        <taxon>Rugosimonospora</taxon>
    </lineage>
</organism>
<dbReference type="PANTHER" id="PTHR35010:SF2">
    <property type="entry name" value="BLL4672 PROTEIN"/>
    <property type="match status" value="1"/>
</dbReference>
<dbReference type="InterPro" id="IPR041413">
    <property type="entry name" value="MLTR_LBD"/>
</dbReference>
<dbReference type="Gene3D" id="3.30.450.180">
    <property type="match status" value="1"/>
</dbReference>
<name>A0ABP9S1H7_9ACTN</name>
<dbReference type="EMBL" id="BAABJQ010000013">
    <property type="protein sequence ID" value="GAA5189713.1"/>
    <property type="molecule type" value="Genomic_DNA"/>
</dbReference>
<dbReference type="InterPro" id="IPR001387">
    <property type="entry name" value="Cro/C1-type_HTH"/>
</dbReference>
<dbReference type="Pfam" id="PF13560">
    <property type="entry name" value="HTH_31"/>
    <property type="match status" value="1"/>
</dbReference>
<keyword evidence="3" id="KW-1185">Reference proteome</keyword>
<dbReference type="Proteomes" id="UP001501570">
    <property type="component" value="Unassembled WGS sequence"/>
</dbReference>
<dbReference type="PANTHER" id="PTHR35010">
    <property type="entry name" value="BLL4672 PROTEIN-RELATED"/>
    <property type="match status" value="1"/>
</dbReference>
<evidence type="ECO:0000313" key="3">
    <source>
        <dbReference type="Proteomes" id="UP001501570"/>
    </source>
</evidence>
<dbReference type="Gene3D" id="1.10.260.40">
    <property type="entry name" value="lambda repressor-like DNA-binding domains"/>
    <property type="match status" value="1"/>
</dbReference>
<dbReference type="RefSeq" id="WP_345632162.1">
    <property type="nucleotide sequence ID" value="NZ_BAABJQ010000013.1"/>
</dbReference>
<dbReference type="PROSITE" id="PS50943">
    <property type="entry name" value="HTH_CROC1"/>
    <property type="match status" value="1"/>
</dbReference>
<evidence type="ECO:0000313" key="2">
    <source>
        <dbReference type="EMBL" id="GAA5189713.1"/>
    </source>
</evidence>
<protein>
    <submittedName>
        <fullName evidence="2">Helix-turn-helix transcriptional regulator</fullName>
    </submittedName>
</protein>
<gene>
    <name evidence="2" type="ORF">GCM10023322_43010</name>
</gene>